<dbReference type="RefSeq" id="WP_326840619.1">
    <property type="nucleotide sequence ID" value="NZ_SVNY01000005.1"/>
</dbReference>
<evidence type="ECO:0000256" key="1">
    <source>
        <dbReference type="ARBA" id="ARBA00022729"/>
    </source>
</evidence>
<dbReference type="PANTHER" id="PTHR35788">
    <property type="entry name" value="EXPORTED PROTEIN-RELATED"/>
    <property type="match status" value="1"/>
</dbReference>
<accession>A0A928KYW7</accession>
<dbReference type="Pfam" id="PF04294">
    <property type="entry name" value="VanW"/>
    <property type="match status" value="1"/>
</dbReference>
<dbReference type="InterPro" id="IPR022029">
    <property type="entry name" value="YoaR-like_PG-bd"/>
</dbReference>
<evidence type="ECO:0000313" key="5">
    <source>
        <dbReference type="EMBL" id="MBE6833967.1"/>
    </source>
</evidence>
<organism evidence="5 6">
    <name type="scientific">Faecalispora sporosphaeroides</name>
    <dbReference type="NCBI Taxonomy" id="1549"/>
    <lineage>
        <taxon>Bacteria</taxon>
        <taxon>Bacillati</taxon>
        <taxon>Bacillota</taxon>
        <taxon>Clostridia</taxon>
        <taxon>Eubacteriales</taxon>
        <taxon>Oscillospiraceae</taxon>
        <taxon>Faecalispora</taxon>
    </lineage>
</organism>
<evidence type="ECO:0000256" key="2">
    <source>
        <dbReference type="SAM" id="MobiDB-lite"/>
    </source>
</evidence>
<evidence type="ECO:0000313" key="6">
    <source>
        <dbReference type="Proteomes" id="UP000754750"/>
    </source>
</evidence>
<protein>
    <recommendedName>
        <fullName evidence="4">G5 domain-containing protein</fullName>
    </recommendedName>
</protein>
<dbReference type="PANTHER" id="PTHR35788:SF1">
    <property type="entry name" value="EXPORTED PROTEIN"/>
    <property type="match status" value="1"/>
</dbReference>
<name>A0A928KYW7_9FIRM</name>
<feature type="compositionally biased region" description="Polar residues" evidence="2">
    <location>
        <begin position="538"/>
        <end position="547"/>
    </location>
</feature>
<feature type="domain" description="G5" evidence="4">
    <location>
        <begin position="409"/>
        <end position="488"/>
    </location>
</feature>
<evidence type="ECO:0000256" key="3">
    <source>
        <dbReference type="SAM" id="Phobius"/>
    </source>
</evidence>
<dbReference type="InterPro" id="IPR052913">
    <property type="entry name" value="Glycopeptide_resist_protein"/>
</dbReference>
<gene>
    <name evidence="5" type="ORF">E7512_10415</name>
</gene>
<comment type="caution">
    <text evidence="5">The sequence shown here is derived from an EMBL/GenBank/DDBJ whole genome shotgun (WGS) entry which is preliminary data.</text>
</comment>
<evidence type="ECO:0000259" key="4">
    <source>
        <dbReference type="PROSITE" id="PS51109"/>
    </source>
</evidence>
<sequence length="547" mass="58055">MNQTTHPHQEESLKDLYSSSPKHGKNSSGRWKKIAAAAAGVLILGAAVFAGVSYYQQQEKAKNEATLLRADTYYAGTVVEGIDLGGKTREEAQKALEAAEPALLPKIDIVLTYGDKSWTLTAQDLGYRFNTREVLDEAYGYARTGSDEDRLKQIEALKTTPKTYRLTATHDEAVLKQKLSEIEQAVNVSPVNATVASFDTATASFHYKDGKDGLAVESDSLFSQVNALVGGSGTGTIEIPVKTVPFDVTQAHLKSHMQKLGTYTTTSTNTADGNHNMKVASAAINGKVIEPGAVFSFNNATGDSNLPENGYRKAVAISGGKKVLEYGGGVCQVSSTLYGAAIRSNMEITSRANHMWRSSYVPLGLDATVSYPYLDFQFKNPTEYPVYIVAGMAGTKVTVTLYGYQSPDYDAIEVVSQQTGTVAQPADQFVVDPSLKKGEKVLDRKGNAGIRASAKRIFYLNGKAVKTEALPSSYYRAIANIYKVGPGTEGTASVSPASSAPVSSKPAPSAPASSSQASPSSHASSQPASSQPNTASSDSSGQTESGQ</sequence>
<feature type="region of interest" description="Disordered" evidence="2">
    <location>
        <begin position="1"/>
        <end position="28"/>
    </location>
</feature>
<dbReference type="Proteomes" id="UP000754750">
    <property type="component" value="Unassembled WGS sequence"/>
</dbReference>
<keyword evidence="3" id="KW-1133">Transmembrane helix</keyword>
<dbReference type="EMBL" id="SVNY01000005">
    <property type="protein sequence ID" value="MBE6833967.1"/>
    <property type="molecule type" value="Genomic_DNA"/>
</dbReference>
<proteinExistence type="predicted"/>
<dbReference type="Pfam" id="PF12229">
    <property type="entry name" value="PG_binding_4"/>
    <property type="match status" value="1"/>
</dbReference>
<reference evidence="5" key="1">
    <citation type="submission" date="2019-04" db="EMBL/GenBank/DDBJ databases">
        <title>Evolution of Biomass-Degrading Anaerobic Consortia Revealed by Metagenomics.</title>
        <authorList>
            <person name="Peng X."/>
        </authorList>
    </citation>
    <scope>NUCLEOTIDE SEQUENCE</scope>
    <source>
        <strain evidence="5">SIG551</strain>
    </source>
</reference>
<feature type="transmembrane region" description="Helical" evidence="3">
    <location>
        <begin position="34"/>
        <end position="55"/>
    </location>
</feature>
<dbReference type="AlphaFoldDB" id="A0A928KYW7"/>
<dbReference type="InterPro" id="IPR007391">
    <property type="entry name" value="Vancomycin_resist_VanW"/>
</dbReference>
<keyword evidence="3" id="KW-0812">Transmembrane</keyword>
<feature type="compositionally biased region" description="Low complexity" evidence="2">
    <location>
        <begin position="492"/>
        <end position="537"/>
    </location>
</feature>
<keyword evidence="3" id="KW-0472">Membrane</keyword>
<keyword evidence="1" id="KW-0732">Signal</keyword>
<dbReference type="SMART" id="SM01208">
    <property type="entry name" value="G5"/>
    <property type="match status" value="1"/>
</dbReference>
<dbReference type="PROSITE" id="PS51109">
    <property type="entry name" value="G5"/>
    <property type="match status" value="1"/>
</dbReference>
<dbReference type="Pfam" id="PF07501">
    <property type="entry name" value="G5"/>
    <property type="match status" value="1"/>
</dbReference>
<dbReference type="InterPro" id="IPR011098">
    <property type="entry name" value="G5_dom"/>
</dbReference>
<feature type="region of interest" description="Disordered" evidence="2">
    <location>
        <begin position="488"/>
        <end position="547"/>
    </location>
</feature>